<sequence length="119" mass="11777">MTSASSSTSHPTSRLGAAGDVGSGPGPLAGWVVARDPAGHLAGFVDVAGDGGMHASLLDTTVAPEHRHGGVATALGDRAVTGARDAGCDWLHVDVVEPSPAPYLDACGLSTAAGLLRLR</sequence>
<gene>
    <name evidence="3" type="ORF">GCM10023203_61180</name>
</gene>
<evidence type="ECO:0000313" key="3">
    <source>
        <dbReference type="EMBL" id="GAA4898352.1"/>
    </source>
</evidence>
<keyword evidence="4" id="KW-1185">Reference proteome</keyword>
<feature type="region of interest" description="Disordered" evidence="1">
    <location>
        <begin position="1"/>
        <end position="21"/>
    </location>
</feature>
<protein>
    <recommendedName>
        <fullName evidence="2">N-acetyltransferase domain-containing protein</fullName>
    </recommendedName>
</protein>
<dbReference type="RefSeq" id="WP_337993870.1">
    <property type="nucleotide sequence ID" value="NZ_BAABHQ010000044.1"/>
</dbReference>
<dbReference type="InterPro" id="IPR000182">
    <property type="entry name" value="GNAT_dom"/>
</dbReference>
<accession>A0ABP9FBL9</accession>
<name>A0ABP9FBL9_9PSEU</name>
<evidence type="ECO:0000256" key="1">
    <source>
        <dbReference type="SAM" id="MobiDB-lite"/>
    </source>
</evidence>
<dbReference type="PROSITE" id="PS51186">
    <property type="entry name" value="GNAT"/>
    <property type="match status" value="1"/>
</dbReference>
<dbReference type="CDD" id="cd04301">
    <property type="entry name" value="NAT_SF"/>
    <property type="match status" value="1"/>
</dbReference>
<dbReference type="SUPFAM" id="SSF55729">
    <property type="entry name" value="Acyl-CoA N-acyltransferases (Nat)"/>
    <property type="match status" value="1"/>
</dbReference>
<dbReference type="InterPro" id="IPR016181">
    <property type="entry name" value="Acyl_CoA_acyltransferase"/>
</dbReference>
<comment type="caution">
    <text evidence="3">The sequence shown here is derived from an EMBL/GenBank/DDBJ whole genome shotgun (WGS) entry which is preliminary data.</text>
</comment>
<dbReference type="EMBL" id="BAABHQ010000044">
    <property type="protein sequence ID" value="GAA4898352.1"/>
    <property type="molecule type" value="Genomic_DNA"/>
</dbReference>
<evidence type="ECO:0000259" key="2">
    <source>
        <dbReference type="PROSITE" id="PS51186"/>
    </source>
</evidence>
<reference evidence="4" key="1">
    <citation type="journal article" date="2019" name="Int. J. Syst. Evol. Microbiol.">
        <title>The Global Catalogue of Microorganisms (GCM) 10K type strain sequencing project: providing services to taxonomists for standard genome sequencing and annotation.</title>
        <authorList>
            <consortium name="The Broad Institute Genomics Platform"/>
            <consortium name="The Broad Institute Genome Sequencing Center for Infectious Disease"/>
            <person name="Wu L."/>
            <person name="Ma J."/>
        </authorList>
    </citation>
    <scope>NUCLEOTIDE SEQUENCE [LARGE SCALE GENOMIC DNA]</scope>
    <source>
        <strain evidence="4">JCM 17983</strain>
    </source>
</reference>
<dbReference type="Proteomes" id="UP001500457">
    <property type="component" value="Unassembled WGS sequence"/>
</dbReference>
<feature type="compositionally biased region" description="Low complexity" evidence="1">
    <location>
        <begin position="1"/>
        <end position="13"/>
    </location>
</feature>
<dbReference type="Gene3D" id="3.40.630.30">
    <property type="match status" value="1"/>
</dbReference>
<evidence type="ECO:0000313" key="4">
    <source>
        <dbReference type="Proteomes" id="UP001500457"/>
    </source>
</evidence>
<proteinExistence type="predicted"/>
<organism evidence="3 4">
    <name type="scientific">Actinomycetospora straminea</name>
    <dbReference type="NCBI Taxonomy" id="663607"/>
    <lineage>
        <taxon>Bacteria</taxon>
        <taxon>Bacillati</taxon>
        <taxon>Actinomycetota</taxon>
        <taxon>Actinomycetes</taxon>
        <taxon>Pseudonocardiales</taxon>
        <taxon>Pseudonocardiaceae</taxon>
        <taxon>Actinomycetospora</taxon>
    </lineage>
</organism>
<dbReference type="Pfam" id="PF00583">
    <property type="entry name" value="Acetyltransf_1"/>
    <property type="match status" value="1"/>
</dbReference>
<feature type="domain" description="N-acetyltransferase" evidence="2">
    <location>
        <begin position="1"/>
        <end position="119"/>
    </location>
</feature>